<dbReference type="EMBL" id="BAAAZP010000014">
    <property type="protein sequence ID" value="GAA3649425.1"/>
    <property type="molecule type" value="Genomic_DNA"/>
</dbReference>
<comment type="caution">
    <text evidence="2">The sequence shown here is derived from an EMBL/GenBank/DDBJ whole genome shotgun (WGS) entry which is preliminary data.</text>
</comment>
<evidence type="ECO:0000256" key="1">
    <source>
        <dbReference type="SAM" id="SignalP"/>
    </source>
</evidence>
<organism evidence="2 3">
    <name type="scientific">Nonomuraea antimicrobica</name>
    <dbReference type="NCBI Taxonomy" id="561173"/>
    <lineage>
        <taxon>Bacteria</taxon>
        <taxon>Bacillati</taxon>
        <taxon>Actinomycetota</taxon>
        <taxon>Actinomycetes</taxon>
        <taxon>Streptosporangiales</taxon>
        <taxon>Streptosporangiaceae</taxon>
        <taxon>Nonomuraea</taxon>
    </lineage>
</organism>
<evidence type="ECO:0000313" key="2">
    <source>
        <dbReference type="EMBL" id="GAA3649425.1"/>
    </source>
</evidence>
<sequence>MRMIVAAAITGVGILAFSPASAATDVSASQEACTFTWFNIDNRDVLTAVSEGKTLAKDEKWLPSMQVLRTGVAQVTGVRLDKPQTAIASLGKRVGQSLTPIDQTYPSKGRFGETSFSGAGRYVIYQMANGLVDADCVVECGGKRLGSGHATSWQYGDSRGAAQCGVKTGDETRIADMALQLAC</sequence>
<reference evidence="3" key="1">
    <citation type="journal article" date="2019" name="Int. J. Syst. Evol. Microbiol.">
        <title>The Global Catalogue of Microorganisms (GCM) 10K type strain sequencing project: providing services to taxonomists for standard genome sequencing and annotation.</title>
        <authorList>
            <consortium name="The Broad Institute Genomics Platform"/>
            <consortium name="The Broad Institute Genome Sequencing Center for Infectious Disease"/>
            <person name="Wu L."/>
            <person name="Ma J."/>
        </authorList>
    </citation>
    <scope>NUCLEOTIDE SEQUENCE [LARGE SCALE GENOMIC DNA]</scope>
    <source>
        <strain evidence="3">JCM 16904</strain>
    </source>
</reference>
<accession>A0ABP7B698</accession>
<feature type="signal peptide" evidence="1">
    <location>
        <begin position="1"/>
        <end position="22"/>
    </location>
</feature>
<evidence type="ECO:0000313" key="3">
    <source>
        <dbReference type="Proteomes" id="UP001500902"/>
    </source>
</evidence>
<name>A0ABP7B698_9ACTN</name>
<keyword evidence="1" id="KW-0732">Signal</keyword>
<protein>
    <submittedName>
        <fullName evidence="2">Uncharacterized protein</fullName>
    </submittedName>
</protein>
<feature type="chain" id="PRO_5046021132" evidence="1">
    <location>
        <begin position="23"/>
        <end position="183"/>
    </location>
</feature>
<keyword evidence="3" id="KW-1185">Reference proteome</keyword>
<dbReference type="Proteomes" id="UP001500902">
    <property type="component" value="Unassembled WGS sequence"/>
</dbReference>
<proteinExistence type="predicted"/>
<gene>
    <name evidence="2" type="ORF">GCM10022224_010200</name>
</gene>